<feature type="region of interest" description="Disordered" evidence="1">
    <location>
        <begin position="316"/>
        <end position="338"/>
    </location>
</feature>
<dbReference type="InterPro" id="IPR018247">
    <property type="entry name" value="EF_Hand_1_Ca_BS"/>
</dbReference>
<organism evidence="3">
    <name type="scientific">uncultured Candidatus Melainabacteria bacterium</name>
    <dbReference type="NCBI Taxonomy" id="2682970"/>
    <lineage>
        <taxon>Bacteria</taxon>
        <taxon>Bacillati</taxon>
        <taxon>Candidatus Melainabacteria</taxon>
        <taxon>environmental samples</taxon>
    </lineage>
</organism>
<dbReference type="PROSITE" id="PS00018">
    <property type="entry name" value="EF_HAND_1"/>
    <property type="match status" value="1"/>
</dbReference>
<gene>
    <name evidence="3" type="ORF">Melaina855_2490</name>
</gene>
<name>A0A650EK93_9BACT</name>
<feature type="domain" description="EF-hand" evidence="2">
    <location>
        <begin position="34"/>
        <end position="69"/>
    </location>
</feature>
<dbReference type="InterPro" id="IPR011992">
    <property type="entry name" value="EF-hand-dom_pair"/>
</dbReference>
<proteinExistence type="predicted"/>
<dbReference type="Gene3D" id="1.10.238.10">
    <property type="entry name" value="EF-hand"/>
    <property type="match status" value="1"/>
</dbReference>
<dbReference type="InterPro" id="IPR002048">
    <property type="entry name" value="EF_hand_dom"/>
</dbReference>
<dbReference type="Gene3D" id="2.60.450.20">
    <property type="match status" value="1"/>
</dbReference>
<dbReference type="GO" id="GO:0005509">
    <property type="term" value="F:calcium ion binding"/>
    <property type="evidence" value="ECO:0007669"/>
    <property type="project" value="InterPro"/>
</dbReference>
<evidence type="ECO:0000313" key="3">
    <source>
        <dbReference type="EMBL" id="QGT49862.1"/>
    </source>
</evidence>
<protein>
    <recommendedName>
        <fullName evidence="2">EF-hand domain-containing protein</fullName>
    </recommendedName>
</protein>
<dbReference type="InterPro" id="IPR047002">
    <property type="entry name" value="Tcp10_C_sf"/>
</dbReference>
<sequence>MVNGVGKNQNNYPDMMKLKGTDKSIDLKNLTNLQRTEQNKAIFDMCDHNKDGKIDEKEAQSMRGVLLNASKGDGVLTKKEANKLFGKQQNAFDAISSLADQQKAISEGVEYKEVNGNLTTRIYQSKNGDQYSYRCDQTTNEKGTTTSVLDDGTQEIRYKDGSKQTIGQDGTVIFYDSKGNKSKVIQNGLTTTFTPDGNKSITKNENGQTVRTAELRNNEEVRTEYEYKDGNSIGREYTGSGSDAKLTSIVVSGREKNPDGTTGTIETRYNSEEDMTNNHPVSAIKNKGLPTETTISYNYDSQGNKMITETDQTKVPTTTFQDKDGNKIDSNQYDAPQPHTVTKGETVSMIVKKALADQGIPNPTKDQLKDATEQFLEMNKDVVKTYNGPKTQFKGNKYFYPNDQVNIPNFQQSISNVYLNELEVVTTKPSDEMIAKRKDLQAKLGDEFEVEYAKDGKSLEVRNKNGDILPEATRRANGQESNEDDINLMMASDADGSKTLDKTEYHTFITEMLQEAGIEITDANKNKIDELINNSFTSMDTIQKDGVLSKEELTQNAQKVIEQLTDNIGNIDETSTQTPQINYIDNPTEIKDNNNFTLNPDEDLMA</sequence>
<dbReference type="SUPFAM" id="SSF47473">
    <property type="entry name" value="EF-hand"/>
    <property type="match status" value="1"/>
</dbReference>
<dbReference type="EMBL" id="MN577570">
    <property type="protein sequence ID" value="QGT49862.1"/>
    <property type="molecule type" value="Genomic_DNA"/>
</dbReference>
<accession>A0A650EK93</accession>
<reference evidence="3" key="1">
    <citation type="journal article" date="2020" name="J. ISSAAS">
        <title>Lactobacilli and other gastrointestinal microbiota of Peromyscus leucopus, reservoir host for agents of Lyme disease and other zoonoses in North America.</title>
        <authorList>
            <person name="Milovic A."/>
            <person name="Bassam K."/>
            <person name="Shao H."/>
            <person name="Chatzistamou I."/>
            <person name="Tufts D.M."/>
            <person name="Diuk-Wasser M."/>
            <person name="Barbour A.G."/>
        </authorList>
    </citation>
    <scope>NUCLEOTIDE SEQUENCE</scope>
    <source>
        <strain evidence="3">LL20</strain>
    </source>
</reference>
<dbReference type="PROSITE" id="PS50222">
    <property type="entry name" value="EF_HAND_2"/>
    <property type="match status" value="1"/>
</dbReference>
<evidence type="ECO:0000259" key="2">
    <source>
        <dbReference type="PROSITE" id="PS50222"/>
    </source>
</evidence>
<feature type="compositionally biased region" description="Polar residues" evidence="1">
    <location>
        <begin position="328"/>
        <end position="338"/>
    </location>
</feature>
<dbReference type="AlphaFoldDB" id="A0A650EK93"/>
<evidence type="ECO:0000256" key="1">
    <source>
        <dbReference type="SAM" id="MobiDB-lite"/>
    </source>
</evidence>